<sequence length="216" mass="24267">MATVLSTKKLSVSQKQLLLGAKIGLVEYNAINIEFIPFSSNIDRIQNAIITSKNAFKVIKDKVKIEKAFVVGSKTAALLKENDIEIAEVADNASVLAEKIIENHQNKHFTFFCGNKRRDELPLQLKQKQVSFEEVEVYKTSLNFAEFKQEFDGVLFFSPSGLESYFSKNKIGEATAFCIGTTTENSVKKYTKNIITATQPSIENVIVQVVKKYNKQ</sequence>
<dbReference type="Pfam" id="PF02602">
    <property type="entry name" value="HEM4"/>
    <property type="match status" value="1"/>
</dbReference>
<dbReference type="RefSeq" id="WP_092539886.1">
    <property type="nucleotide sequence ID" value="NZ_FOKV01000001.1"/>
</dbReference>
<dbReference type="PANTHER" id="PTHR12390:SF0">
    <property type="entry name" value="UROPORPHYRINOGEN-III SYNTHASE"/>
    <property type="match status" value="1"/>
</dbReference>
<dbReference type="EMBL" id="FOKV01000001">
    <property type="protein sequence ID" value="SFB77853.1"/>
    <property type="molecule type" value="Genomic_DNA"/>
</dbReference>
<evidence type="ECO:0000259" key="1">
    <source>
        <dbReference type="Pfam" id="PF02602"/>
    </source>
</evidence>
<name>A0A1I1DZ31_9FLAO</name>
<dbReference type="GO" id="GO:0005829">
    <property type="term" value="C:cytosol"/>
    <property type="evidence" value="ECO:0007669"/>
    <property type="project" value="TreeGrafter"/>
</dbReference>
<dbReference type="Proteomes" id="UP000199438">
    <property type="component" value="Unassembled WGS sequence"/>
</dbReference>
<dbReference type="AlphaFoldDB" id="A0A1I1DZ31"/>
<dbReference type="InterPro" id="IPR036108">
    <property type="entry name" value="4pyrrol_syn_uPrphyn_synt_sf"/>
</dbReference>
<dbReference type="PANTHER" id="PTHR12390">
    <property type="entry name" value="UROPORPHYRINOGEN III SYNTHASE"/>
    <property type="match status" value="1"/>
</dbReference>
<protein>
    <submittedName>
        <fullName evidence="2">Uroporphyrinogen-III synthase</fullName>
    </submittedName>
</protein>
<feature type="domain" description="Tetrapyrrole biosynthesis uroporphyrinogen III synthase" evidence="1">
    <location>
        <begin position="29"/>
        <end position="205"/>
    </location>
</feature>
<dbReference type="OrthoDB" id="1523900at2"/>
<dbReference type="SUPFAM" id="SSF69618">
    <property type="entry name" value="HemD-like"/>
    <property type="match status" value="1"/>
</dbReference>
<evidence type="ECO:0000313" key="3">
    <source>
        <dbReference type="Proteomes" id="UP000199438"/>
    </source>
</evidence>
<dbReference type="GO" id="GO:0004852">
    <property type="term" value="F:uroporphyrinogen-III synthase activity"/>
    <property type="evidence" value="ECO:0007669"/>
    <property type="project" value="InterPro"/>
</dbReference>
<keyword evidence="3" id="KW-1185">Reference proteome</keyword>
<gene>
    <name evidence="2" type="ORF">SAMN04487907_101595</name>
</gene>
<dbReference type="InterPro" id="IPR003754">
    <property type="entry name" value="4pyrrol_synth_uPrphyn_synth"/>
</dbReference>
<dbReference type="STRING" id="1334022.SAMN04487907_101595"/>
<dbReference type="Gene3D" id="3.40.50.10090">
    <property type="match status" value="2"/>
</dbReference>
<reference evidence="3" key="1">
    <citation type="submission" date="2016-10" db="EMBL/GenBank/DDBJ databases">
        <authorList>
            <person name="Varghese N."/>
            <person name="Submissions S."/>
        </authorList>
    </citation>
    <scope>NUCLEOTIDE SEQUENCE [LARGE SCALE GENOMIC DNA]</scope>
    <source>
        <strain evidence="3">DSM 24499</strain>
    </source>
</reference>
<dbReference type="InterPro" id="IPR039793">
    <property type="entry name" value="UROS/Hem4"/>
</dbReference>
<evidence type="ECO:0000313" key="2">
    <source>
        <dbReference type="EMBL" id="SFB77853.1"/>
    </source>
</evidence>
<dbReference type="CDD" id="cd06578">
    <property type="entry name" value="HemD"/>
    <property type="match status" value="1"/>
</dbReference>
<proteinExistence type="predicted"/>
<organism evidence="2 3">
    <name type="scientific">Zunongwangia mangrovi</name>
    <dbReference type="NCBI Taxonomy" id="1334022"/>
    <lineage>
        <taxon>Bacteria</taxon>
        <taxon>Pseudomonadati</taxon>
        <taxon>Bacteroidota</taxon>
        <taxon>Flavobacteriia</taxon>
        <taxon>Flavobacteriales</taxon>
        <taxon>Flavobacteriaceae</taxon>
        <taxon>Zunongwangia</taxon>
    </lineage>
</organism>
<accession>A0A1I1DZ31</accession>
<dbReference type="GO" id="GO:0006780">
    <property type="term" value="P:uroporphyrinogen III biosynthetic process"/>
    <property type="evidence" value="ECO:0007669"/>
    <property type="project" value="InterPro"/>
</dbReference>